<dbReference type="GO" id="GO:0034707">
    <property type="term" value="C:chloride channel complex"/>
    <property type="evidence" value="ECO:0007669"/>
    <property type="project" value="UniProtKB-KW"/>
</dbReference>
<keyword evidence="6 10" id="KW-0472">Membrane</keyword>
<name>A0A0B4S0L0_9FIRM</name>
<dbReference type="EMBL" id="CP009761">
    <property type="protein sequence ID" value="AIZ36049.1"/>
    <property type="molecule type" value="Genomic_DNA"/>
</dbReference>
<dbReference type="GeneID" id="93384660"/>
<feature type="transmembrane region" description="Helical" evidence="10">
    <location>
        <begin position="192"/>
        <end position="211"/>
    </location>
</feature>
<feature type="transmembrane region" description="Helical" evidence="10">
    <location>
        <begin position="156"/>
        <end position="180"/>
    </location>
</feature>
<dbReference type="PANTHER" id="PTHR43427">
    <property type="entry name" value="CHLORIDE CHANNEL PROTEIN CLC-E"/>
    <property type="match status" value="1"/>
</dbReference>
<evidence type="ECO:0000256" key="6">
    <source>
        <dbReference type="ARBA" id="ARBA00023136"/>
    </source>
</evidence>
<dbReference type="GO" id="GO:0006813">
    <property type="term" value="P:potassium ion transport"/>
    <property type="evidence" value="ECO:0007669"/>
    <property type="project" value="InterPro"/>
</dbReference>
<feature type="transmembrane region" description="Helical" evidence="10">
    <location>
        <begin position="59"/>
        <end position="76"/>
    </location>
</feature>
<sequence length="510" mass="56244">MKSLENVSNNHRKEDLKLLFYGILVGIAAGGLSSFYRYIIHGIEGIIGGIVNISRSHFYIYPIIFIALIFISFLVTKIKKMSRFCGGSGIPQVEAEIKGYINPNPVKVLLAKIFGGALTALAGFSVGREGPSIQIGAMSGKLVSRKLKKNKTVEKFLITCGASAGLAAAFNAPVAGILFAVEEVHRHISKKLLVVCMAATITADLVSKILYGTETVFNFSMAEKLPLVNYWTLILFAVVLSVLGVLYIFLMEFFMKIQDGLNLKKEFKLIPYFLLPIVILIFTPNLLGGGGFLMKELQTVDFPIYMLILLFIVKLLFSIICFSSGVPGGIFFPILVLGATVGTIFGKIIDPIYINSFIILGMAGYLTAIVRAPLTSIILIFEMTGNLSYLLPLSIVCLITYSIPNYLKSLPIYEYLLERLMEREHIATSKDGEKMTMSIVVEIGSEIENKKIKEVEFPKGMLIINIDRGVEEIIPNGETTIINGDVINVLVSENKLFDTFNALQKICQNN</sequence>
<dbReference type="OrthoDB" id="9812438at2"/>
<dbReference type="RefSeq" id="WP_004831854.1">
    <property type="nucleotide sequence ID" value="NZ_BHYQ01000001.1"/>
</dbReference>
<evidence type="ECO:0000313" key="12">
    <source>
        <dbReference type="EMBL" id="AIZ36049.1"/>
    </source>
</evidence>
<keyword evidence="14" id="KW-1185">Reference proteome</keyword>
<dbReference type="PRINTS" id="PR00762">
    <property type="entry name" value="CLCHANNEL"/>
</dbReference>
<feature type="transmembrane region" description="Helical" evidence="10">
    <location>
        <begin position="326"/>
        <end position="345"/>
    </location>
</feature>
<evidence type="ECO:0000313" key="13">
    <source>
        <dbReference type="EMBL" id="WBB30732.1"/>
    </source>
</evidence>
<evidence type="ECO:0000256" key="5">
    <source>
        <dbReference type="ARBA" id="ARBA00023065"/>
    </source>
</evidence>
<keyword evidence="7" id="KW-0869">Chloride channel</keyword>
<evidence type="ECO:0000256" key="8">
    <source>
        <dbReference type="ARBA" id="ARBA00023214"/>
    </source>
</evidence>
<keyword evidence="4 10" id="KW-1133">Transmembrane helix</keyword>
<keyword evidence="3 10" id="KW-0812">Transmembrane</keyword>
<evidence type="ECO:0000313" key="14">
    <source>
        <dbReference type="Proteomes" id="UP000031386"/>
    </source>
</evidence>
<dbReference type="Pfam" id="PF00654">
    <property type="entry name" value="Voltage_CLC"/>
    <property type="match status" value="1"/>
</dbReference>
<feature type="transmembrane region" description="Helical" evidence="10">
    <location>
        <begin position="270"/>
        <end position="290"/>
    </location>
</feature>
<feature type="transmembrane region" description="Helical" evidence="10">
    <location>
        <begin position="387"/>
        <end position="407"/>
    </location>
</feature>
<feature type="transmembrane region" description="Helical" evidence="10">
    <location>
        <begin position="18"/>
        <end position="39"/>
    </location>
</feature>
<dbReference type="AlphaFoldDB" id="A0A0B4S0L0"/>
<keyword evidence="8" id="KW-0868">Chloride</keyword>
<reference evidence="12 14" key="1">
    <citation type="submission" date="2014-10" db="EMBL/GenBank/DDBJ databases">
        <title>Complete genome sequence of Parvimonas micra KCOM 1535 (= ChDC B708).</title>
        <authorList>
            <person name="Kook J.-K."/>
            <person name="Park S.-N."/>
            <person name="Lim Y.K."/>
            <person name="Roh H."/>
        </authorList>
    </citation>
    <scope>NUCLEOTIDE SEQUENCE [LARGE SCALE GENOMIC DNA]</scope>
    <source>
        <strain evidence="12">KCOM 1535</strain>
        <strain evidence="14">KCOM 1535 / ChDC B708</strain>
    </source>
</reference>
<feature type="domain" description="RCK C-terminal" evidence="11">
    <location>
        <begin position="424"/>
        <end position="506"/>
    </location>
</feature>
<gene>
    <name evidence="13" type="ORF">NM222_07210</name>
    <name evidence="12" type="ORF">NW74_01050</name>
</gene>
<feature type="transmembrane region" description="Helical" evidence="10">
    <location>
        <begin position="302"/>
        <end position="320"/>
    </location>
</feature>
<evidence type="ECO:0000256" key="3">
    <source>
        <dbReference type="ARBA" id="ARBA00022692"/>
    </source>
</evidence>
<organism evidence="12 14">
    <name type="scientific">Parvimonas micra</name>
    <dbReference type="NCBI Taxonomy" id="33033"/>
    <lineage>
        <taxon>Bacteria</taxon>
        <taxon>Bacillati</taxon>
        <taxon>Bacillota</taxon>
        <taxon>Tissierellia</taxon>
        <taxon>Tissierellales</taxon>
        <taxon>Peptoniphilaceae</taxon>
        <taxon>Parvimonas</taxon>
    </lineage>
</organism>
<dbReference type="STRING" id="33033.NW74_01050"/>
<dbReference type="InterPro" id="IPR050368">
    <property type="entry name" value="ClC-type_chloride_channel"/>
</dbReference>
<dbReference type="Gene3D" id="3.30.70.1450">
    <property type="entry name" value="Regulator of K+ conductance, C-terminal domain"/>
    <property type="match status" value="1"/>
</dbReference>
<keyword evidence="5" id="KW-0406">Ion transport</keyword>
<proteinExistence type="predicted"/>
<dbReference type="Proteomes" id="UP001210690">
    <property type="component" value="Chromosome"/>
</dbReference>
<feature type="transmembrane region" description="Helical" evidence="10">
    <location>
        <begin position="231"/>
        <end position="250"/>
    </location>
</feature>
<evidence type="ECO:0000256" key="2">
    <source>
        <dbReference type="ARBA" id="ARBA00022448"/>
    </source>
</evidence>
<dbReference type="SUPFAM" id="SSF116726">
    <property type="entry name" value="TrkA C-terminal domain-like"/>
    <property type="match status" value="1"/>
</dbReference>
<dbReference type="GO" id="GO:0008324">
    <property type="term" value="F:monoatomic cation transmembrane transporter activity"/>
    <property type="evidence" value="ECO:0007669"/>
    <property type="project" value="InterPro"/>
</dbReference>
<dbReference type="Gene3D" id="1.10.3080.10">
    <property type="entry name" value="Clc chloride channel"/>
    <property type="match status" value="1"/>
</dbReference>
<dbReference type="Pfam" id="PF02080">
    <property type="entry name" value="TrkA_C"/>
    <property type="match status" value="1"/>
</dbReference>
<dbReference type="InterPro" id="IPR014743">
    <property type="entry name" value="Cl-channel_core"/>
</dbReference>
<evidence type="ECO:0000256" key="1">
    <source>
        <dbReference type="ARBA" id="ARBA00004141"/>
    </source>
</evidence>
<dbReference type="GO" id="GO:0005254">
    <property type="term" value="F:chloride channel activity"/>
    <property type="evidence" value="ECO:0007669"/>
    <property type="project" value="UniProtKB-KW"/>
</dbReference>
<evidence type="ECO:0000256" key="4">
    <source>
        <dbReference type="ARBA" id="ARBA00022989"/>
    </source>
</evidence>
<dbReference type="PANTHER" id="PTHR43427:SF6">
    <property type="entry name" value="CHLORIDE CHANNEL PROTEIN CLC-E"/>
    <property type="match status" value="1"/>
</dbReference>
<evidence type="ECO:0000256" key="7">
    <source>
        <dbReference type="ARBA" id="ARBA00023173"/>
    </source>
</evidence>
<dbReference type="Proteomes" id="UP000031386">
    <property type="component" value="Chromosome"/>
</dbReference>
<keyword evidence="9" id="KW-0407">Ion channel</keyword>
<dbReference type="EMBL" id="CP101412">
    <property type="protein sequence ID" value="WBB30732.1"/>
    <property type="molecule type" value="Genomic_DNA"/>
</dbReference>
<evidence type="ECO:0000256" key="9">
    <source>
        <dbReference type="ARBA" id="ARBA00023303"/>
    </source>
</evidence>
<protein>
    <submittedName>
        <fullName evidence="12">Chloride channel protein</fullName>
    </submittedName>
    <submittedName>
        <fullName evidence="13">ClC family H(+)/Cl(-) exchange transporter</fullName>
    </submittedName>
</protein>
<dbReference type="PROSITE" id="PS51202">
    <property type="entry name" value="RCK_C"/>
    <property type="match status" value="1"/>
</dbReference>
<feature type="transmembrane region" description="Helical" evidence="10">
    <location>
        <begin position="357"/>
        <end position="381"/>
    </location>
</feature>
<dbReference type="SUPFAM" id="SSF81340">
    <property type="entry name" value="Clc chloride channel"/>
    <property type="match status" value="1"/>
</dbReference>
<evidence type="ECO:0000259" key="11">
    <source>
        <dbReference type="PROSITE" id="PS51202"/>
    </source>
</evidence>
<accession>A0A0B4S0L0</accession>
<dbReference type="CDD" id="cd01031">
    <property type="entry name" value="EriC"/>
    <property type="match status" value="1"/>
</dbReference>
<comment type="subcellular location">
    <subcellularLocation>
        <location evidence="1">Membrane</location>
        <topology evidence="1">Multi-pass membrane protein</topology>
    </subcellularLocation>
</comment>
<dbReference type="KEGG" id="pmic:NW74_01050"/>
<reference evidence="13" key="2">
    <citation type="submission" date="2022-07" db="EMBL/GenBank/DDBJ databases">
        <title>Parvimonas micra travels from the subgingival sulcus of the human oral cavity to the colorectal adenocarcinoma.</title>
        <authorList>
            <person name="Conde-Perez K."/>
            <person name="Buetas E."/>
            <person name="Aja-Macaya P."/>
            <person name="Martin-De Arribas E."/>
            <person name="Iglesias-Corras I."/>
            <person name="Trigo-Tasende N."/>
            <person name="Nasser-Ali M."/>
            <person name="Estevez L.S."/>
            <person name="Rumbo-Feal S."/>
            <person name="Otero-Alen B."/>
            <person name="Noguera J.F."/>
            <person name="Concha A."/>
            <person name="Pardinas-Lopez S."/>
            <person name="Carda-Dieguez M."/>
            <person name="Gomez-Randulfe I."/>
            <person name="Martinez-Lago N."/>
            <person name="Ladra S."/>
            <person name="Aparicio L.A."/>
            <person name="Bou G."/>
            <person name="Mira A."/>
            <person name="Vallejo J.A."/>
            <person name="Poza M."/>
        </authorList>
    </citation>
    <scope>NUCLEOTIDE SEQUENCE</scope>
    <source>
        <strain evidence="13">PM102KC-G-1</strain>
    </source>
</reference>
<evidence type="ECO:0000256" key="10">
    <source>
        <dbReference type="SAM" id="Phobius"/>
    </source>
</evidence>
<dbReference type="InterPro" id="IPR001807">
    <property type="entry name" value="ClC"/>
</dbReference>
<keyword evidence="2" id="KW-0813">Transport</keyword>
<dbReference type="InterPro" id="IPR036721">
    <property type="entry name" value="RCK_C_sf"/>
</dbReference>
<dbReference type="InterPro" id="IPR006037">
    <property type="entry name" value="RCK_C"/>
</dbReference>